<evidence type="ECO:0000313" key="5">
    <source>
        <dbReference type="Proteomes" id="UP000887540"/>
    </source>
</evidence>
<keyword evidence="5" id="KW-1185">Reference proteome</keyword>
<sequence length="214" mass="24908">MDAEIINHAHPQSGDHIKILSIEVKDLVDEQKDFVRLYSTGAIELNLPQYVEAFCTIKVHMFPFDTQFCTIAMTTNQLVLTELNVSLTPPKFAKFRFMGNSEWELHNVSMVYHELTDSGIWGVPSLESNSKAYALRELIEEQKKMMKESNKGQLEQENEDEWDRIENKLDFFWIFFFEALNIANLVFLMINVSTPPPTIDDWLYGKNPVELFSY</sequence>
<dbReference type="InterPro" id="IPR018000">
    <property type="entry name" value="Neurotransmitter_ion_chnl_CS"/>
</dbReference>
<dbReference type="WBParaSite" id="ACRNAN_scaffold3304.g11598.t1">
    <property type="protein sequence ID" value="ACRNAN_scaffold3304.g11598.t1"/>
    <property type="gene ID" value="ACRNAN_scaffold3304.g11598"/>
</dbReference>
<evidence type="ECO:0000256" key="1">
    <source>
        <dbReference type="ARBA" id="ARBA00004370"/>
    </source>
</evidence>
<dbReference type="GO" id="GO:0016020">
    <property type="term" value="C:membrane"/>
    <property type="evidence" value="ECO:0007669"/>
    <property type="project" value="UniProtKB-SubCell"/>
</dbReference>
<organism evidence="5 6">
    <name type="scientific">Acrobeloides nanus</name>
    <dbReference type="NCBI Taxonomy" id="290746"/>
    <lineage>
        <taxon>Eukaryota</taxon>
        <taxon>Metazoa</taxon>
        <taxon>Ecdysozoa</taxon>
        <taxon>Nematoda</taxon>
        <taxon>Chromadorea</taxon>
        <taxon>Rhabditida</taxon>
        <taxon>Tylenchina</taxon>
        <taxon>Cephalobomorpha</taxon>
        <taxon>Cephaloboidea</taxon>
        <taxon>Cephalobidae</taxon>
        <taxon>Acrobeloides</taxon>
    </lineage>
</organism>
<proteinExistence type="predicted"/>
<protein>
    <submittedName>
        <fullName evidence="6">Neurotransmitter-gated ion-channel ligand-binding domain-containing protein</fullName>
    </submittedName>
</protein>
<dbReference type="SUPFAM" id="SSF63712">
    <property type="entry name" value="Nicotinic receptor ligand binding domain-like"/>
    <property type="match status" value="1"/>
</dbReference>
<name>A0A914DQF1_9BILA</name>
<comment type="subcellular location">
    <subcellularLocation>
        <location evidence="1">Membrane</location>
    </subcellularLocation>
</comment>
<dbReference type="PROSITE" id="PS00236">
    <property type="entry name" value="NEUROTR_ION_CHANNEL"/>
    <property type="match status" value="1"/>
</dbReference>
<dbReference type="AlphaFoldDB" id="A0A914DQF1"/>
<feature type="domain" description="Neurotransmitter-gated ion-channel ligand-binding" evidence="4">
    <location>
        <begin position="27"/>
        <end position="115"/>
    </location>
</feature>
<keyword evidence="2 3" id="KW-0472">Membrane</keyword>
<dbReference type="GO" id="GO:0005230">
    <property type="term" value="F:extracellular ligand-gated monoatomic ion channel activity"/>
    <property type="evidence" value="ECO:0007669"/>
    <property type="project" value="InterPro"/>
</dbReference>
<dbReference type="Gene3D" id="2.70.170.10">
    <property type="entry name" value="Neurotransmitter-gated ion-channel ligand-binding domain"/>
    <property type="match status" value="1"/>
</dbReference>
<reference evidence="6" key="1">
    <citation type="submission" date="2022-11" db="UniProtKB">
        <authorList>
            <consortium name="WormBaseParasite"/>
        </authorList>
    </citation>
    <scope>IDENTIFICATION</scope>
</reference>
<keyword evidence="3" id="KW-0812">Transmembrane</keyword>
<dbReference type="InterPro" id="IPR036734">
    <property type="entry name" value="Neur_chan_lig-bd_sf"/>
</dbReference>
<feature type="transmembrane region" description="Helical" evidence="3">
    <location>
        <begin position="171"/>
        <end position="190"/>
    </location>
</feature>
<evidence type="ECO:0000256" key="2">
    <source>
        <dbReference type="ARBA" id="ARBA00023136"/>
    </source>
</evidence>
<accession>A0A914DQF1</accession>
<keyword evidence="3" id="KW-1133">Transmembrane helix</keyword>
<dbReference type="InterPro" id="IPR006202">
    <property type="entry name" value="Neur_chan_lig-bd"/>
</dbReference>
<evidence type="ECO:0000259" key="4">
    <source>
        <dbReference type="Pfam" id="PF02931"/>
    </source>
</evidence>
<evidence type="ECO:0000313" key="6">
    <source>
        <dbReference type="WBParaSite" id="ACRNAN_scaffold3304.g11598.t1"/>
    </source>
</evidence>
<evidence type="ECO:0000256" key="3">
    <source>
        <dbReference type="SAM" id="Phobius"/>
    </source>
</evidence>
<dbReference type="Pfam" id="PF02931">
    <property type="entry name" value="Neur_chan_LBD"/>
    <property type="match status" value="1"/>
</dbReference>
<dbReference type="Proteomes" id="UP000887540">
    <property type="component" value="Unplaced"/>
</dbReference>